<evidence type="ECO:0000259" key="1">
    <source>
        <dbReference type="Pfam" id="PF14502"/>
    </source>
</evidence>
<dbReference type="InterPro" id="IPR041444">
    <property type="entry name" value="HTH_41"/>
</dbReference>
<gene>
    <name evidence="3" type="primary">yhfZ</name>
    <name evidence="3" type="ORF">KKP3000_000124</name>
</gene>
<feature type="domain" description="YhfZ helix-turn-helix" evidence="1">
    <location>
        <begin position="25"/>
        <end position="72"/>
    </location>
</feature>
<name>A0ABV5AGF1_9BACL</name>
<protein>
    <submittedName>
        <fullName evidence="3">GntR family transcriptional regulator YhfZ</fullName>
    </submittedName>
</protein>
<evidence type="ECO:0000313" key="3">
    <source>
        <dbReference type="EMBL" id="MFB5191353.1"/>
    </source>
</evidence>
<comment type="caution">
    <text evidence="3">The sequence shown here is derived from an EMBL/GenBank/DDBJ whole genome shotgun (WGS) entry which is preliminary data.</text>
</comment>
<proteinExistence type="predicted"/>
<dbReference type="Proteomes" id="UP001579974">
    <property type="component" value="Unassembled WGS sequence"/>
</dbReference>
<dbReference type="NCBIfam" id="NF041241">
    <property type="entry name" value="YhfZ_full"/>
    <property type="match status" value="1"/>
</dbReference>
<dbReference type="InterPro" id="IPR036388">
    <property type="entry name" value="WH-like_DNA-bd_sf"/>
</dbReference>
<dbReference type="SUPFAM" id="SSF46785">
    <property type="entry name" value="Winged helix' DNA-binding domain"/>
    <property type="match status" value="1"/>
</dbReference>
<feature type="domain" description="Uncharacterised protein YhfZ C-terminal" evidence="2">
    <location>
        <begin position="76"/>
        <end position="307"/>
    </location>
</feature>
<dbReference type="InterPro" id="IPR032791">
    <property type="entry name" value="YhfZ_C"/>
</dbReference>
<evidence type="ECO:0000259" key="2">
    <source>
        <dbReference type="Pfam" id="PF14503"/>
    </source>
</evidence>
<dbReference type="InterPro" id="IPR036390">
    <property type="entry name" value="WH_DNA-bd_sf"/>
</dbReference>
<reference evidence="3 4" key="1">
    <citation type="journal article" date="2024" name="Int. J. Mol. Sci.">
        <title>Exploration of Alicyclobacillus spp. Genome in Search of Antibiotic Resistance.</title>
        <authorList>
            <person name="Bucka-Kolendo J."/>
            <person name="Kiousi D.E."/>
            <person name="Dekowska A."/>
            <person name="Mikolajczuk-Szczyrba A."/>
            <person name="Karadedos D.M."/>
            <person name="Michael P."/>
            <person name="Galanis A."/>
            <person name="Sokolowska B."/>
        </authorList>
    </citation>
    <scope>NUCLEOTIDE SEQUENCE [LARGE SCALE GENOMIC DNA]</scope>
    <source>
        <strain evidence="3 4">KKP 3000</strain>
    </source>
</reference>
<dbReference type="Pfam" id="PF14502">
    <property type="entry name" value="HTH_41"/>
    <property type="match status" value="1"/>
</dbReference>
<organism evidence="3 4">
    <name type="scientific">Alicyclobacillus fastidiosus</name>
    <dbReference type="NCBI Taxonomy" id="392011"/>
    <lineage>
        <taxon>Bacteria</taxon>
        <taxon>Bacillati</taxon>
        <taxon>Bacillota</taxon>
        <taxon>Bacilli</taxon>
        <taxon>Bacillales</taxon>
        <taxon>Alicyclobacillaceae</taxon>
        <taxon>Alicyclobacillus</taxon>
    </lineage>
</organism>
<dbReference type="Gene3D" id="1.10.10.10">
    <property type="entry name" value="Winged helix-like DNA-binding domain superfamily/Winged helix DNA-binding domain"/>
    <property type="match status" value="1"/>
</dbReference>
<dbReference type="EMBL" id="JBDXSU010000010">
    <property type="protein sequence ID" value="MFB5191353.1"/>
    <property type="molecule type" value="Genomic_DNA"/>
</dbReference>
<dbReference type="SUPFAM" id="SSF53850">
    <property type="entry name" value="Periplasmic binding protein-like II"/>
    <property type="match status" value="1"/>
</dbReference>
<evidence type="ECO:0000313" key="4">
    <source>
        <dbReference type="Proteomes" id="UP001579974"/>
    </source>
</evidence>
<dbReference type="RefSeq" id="WP_275473966.1">
    <property type="nucleotide sequence ID" value="NZ_CP162940.1"/>
</dbReference>
<accession>A0ABV5AGF1</accession>
<dbReference type="Pfam" id="PF14503">
    <property type="entry name" value="YhfZ_C"/>
    <property type="match status" value="1"/>
</dbReference>
<dbReference type="Gene3D" id="3.40.190.10">
    <property type="entry name" value="Periplasmic binding protein-like II"/>
    <property type="match status" value="2"/>
</dbReference>
<sequence length="307" mass="34454">MAEEILFSKNGMAVTKISRELLTYKTGSRIPRIQDFAQKCEVGRGTVQSAIQLLVEAQAVRLESRGHLGTYLLDLDFTKLWEFAGMSTLMGAMPLPYSRRNEGLATGLYAVFEKRNIPFHLSYMRGGTNRIVALVGGRYDLVVMSRRAAELAVKEFGVSVLHSFGPVTYVGAHALLVRDEADKEIRSGMRVGIDVSSFDQRTLTYDLCEGKEVEYVNLPYMQILDELANGTIDAAVWNSDEVERRFGKSGPIYMYPLNVNEDDATEAAIVVRKADHDIFANLMVQLDMQQINQIQDEVLAGRRVPRY</sequence>
<keyword evidence="4" id="KW-1185">Reference proteome</keyword>